<organism evidence="7 8">
    <name type="scientific">Pelomonas caseinilytica</name>
    <dbReference type="NCBI Taxonomy" id="2906763"/>
    <lineage>
        <taxon>Bacteria</taxon>
        <taxon>Pseudomonadati</taxon>
        <taxon>Pseudomonadota</taxon>
        <taxon>Betaproteobacteria</taxon>
        <taxon>Burkholderiales</taxon>
        <taxon>Sphaerotilaceae</taxon>
        <taxon>Roseateles</taxon>
    </lineage>
</organism>
<dbReference type="PROSITE" id="PS50112">
    <property type="entry name" value="PAS"/>
    <property type="match status" value="1"/>
</dbReference>
<dbReference type="InterPro" id="IPR001633">
    <property type="entry name" value="EAL_dom"/>
</dbReference>
<dbReference type="SMART" id="SM00086">
    <property type="entry name" value="PAC"/>
    <property type="match status" value="1"/>
</dbReference>
<comment type="caution">
    <text evidence="7">The sequence shown here is derived from an EMBL/GenBank/DDBJ whole genome shotgun (WGS) entry which is preliminary data.</text>
</comment>
<feature type="domain" description="CHASE" evidence="4">
    <location>
        <begin position="110"/>
        <end position="195"/>
    </location>
</feature>
<evidence type="ECO:0000259" key="3">
    <source>
        <dbReference type="PROSITE" id="PS50113"/>
    </source>
</evidence>
<dbReference type="NCBIfam" id="TIGR00229">
    <property type="entry name" value="sensory_box"/>
    <property type="match status" value="1"/>
</dbReference>
<feature type="domain" description="EAL" evidence="5">
    <location>
        <begin position="599"/>
        <end position="853"/>
    </location>
</feature>
<dbReference type="InterPro" id="IPR000014">
    <property type="entry name" value="PAS"/>
</dbReference>
<feature type="domain" description="PAC" evidence="3">
    <location>
        <begin position="374"/>
        <end position="426"/>
    </location>
</feature>
<keyword evidence="1" id="KW-1133">Transmembrane helix</keyword>
<dbReference type="PROSITE" id="PS50883">
    <property type="entry name" value="EAL"/>
    <property type="match status" value="1"/>
</dbReference>
<dbReference type="SMART" id="SM00267">
    <property type="entry name" value="GGDEF"/>
    <property type="match status" value="1"/>
</dbReference>
<reference evidence="7 8" key="1">
    <citation type="submission" date="2021-12" db="EMBL/GenBank/DDBJ databases">
        <title>Genome seq of p7.</title>
        <authorList>
            <person name="Seo T."/>
        </authorList>
    </citation>
    <scope>NUCLEOTIDE SEQUENCE [LARGE SCALE GENOMIC DNA]</scope>
    <source>
        <strain evidence="7 8">P7</strain>
    </source>
</reference>
<dbReference type="PROSITE" id="PS50887">
    <property type="entry name" value="GGDEF"/>
    <property type="match status" value="1"/>
</dbReference>
<dbReference type="Pfam" id="PF13426">
    <property type="entry name" value="PAS_9"/>
    <property type="match status" value="1"/>
</dbReference>
<sequence length="862" mass="93457">MTPTLKLHRIAFAMALPAGLLCLLAGLLVADLQQKRQDAEQRAKVATELSVVRTRLEGIVEATSSLTVGLSNWLETQDGKFEPAVFETLARKTILVNHHIRSITLAPQDVISSVYPLAGNEAAIGLRYADHYDEVDDVIKARLQRIPVLAGPIQLVEGGRALIFRIPVYIHDDATYWGILGVITHIDSITQASGVGAGAVLQVGLRKPTGELIGGDASVFEREPVLSDVQVPGGSWQLGAIPANGWPRTSLGASPFLYFGLFGGALMAGMLALLGASLRRSDRQNAALHEEVQVRKTAEEGLKIAGAAFSSSSEAIVIMDSAFRVMSVNAAFTDISGYAESEVVGAVLPFLDPHQGDGGNAQGIVASLSGAGRWRGEIVNLRKSGERYPTWVTINAVASGNGAAERYVAVCSDISAIKQTEQELDRLAHFDILTALPNRLLFRRRLVQDIGAATRDSFCALLLLDIDGFKSVNDSFGHHVGDRLLRDIASRLLGCVRARDTVARLGGDEFAVILTGLDSRDTVVEAASRIISDLQVPFNVDDILVHVSVSIGIACCPEDGADEVLLTRNADAAMYAAKEGGRSTYRFYRWEMTRAVRDRLLLEQRMRQGLDMGHFEVWFQPRVDMRTRRIIGAEGLVRWRDPERGLISPVEFIPLAERSSLIHKLGDTVIRQTVAHADRWHAAGLPFGKLSINVATPQIERGDLASELQGILADTRVPPSALEIEVTESVFMADAERARTTLNGIRALGLSIAIDDFGTGYSSLAYLKTLPVNHLKIDRAFVRDLPDEANDAAIVRAIISMSRSLGFLVTAEGIETPAQFAFLENEGCQFGQGYLFYKPMPAAEFEVLLMEAAREAATAPAG</sequence>
<evidence type="ECO:0000259" key="5">
    <source>
        <dbReference type="PROSITE" id="PS50883"/>
    </source>
</evidence>
<dbReference type="InterPro" id="IPR035919">
    <property type="entry name" value="EAL_sf"/>
</dbReference>
<dbReference type="InterPro" id="IPR035965">
    <property type="entry name" value="PAS-like_dom_sf"/>
</dbReference>
<protein>
    <submittedName>
        <fullName evidence="7">EAL domain-containing protein</fullName>
    </submittedName>
</protein>
<dbReference type="PROSITE" id="PS50113">
    <property type="entry name" value="PAC"/>
    <property type="match status" value="1"/>
</dbReference>
<dbReference type="NCBIfam" id="TIGR00254">
    <property type="entry name" value="GGDEF"/>
    <property type="match status" value="1"/>
</dbReference>
<evidence type="ECO:0000313" key="7">
    <source>
        <dbReference type="EMBL" id="MCE4540389.1"/>
    </source>
</evidence>
<dbReference type="InterPro" id="IPR000160">
    <property type="entry name" value="GGDEF_dom"/>
</dbReference>
<dbReference type="CDD" id="cd01948">
    <property type="entry name" value="EAL"/>
    <property type="match status" value="1"/>
</dbReference>
<evidence type="ECO:0000259" key="6">
    <source>
        <dbReference type="PROSITE" id="PS50887"/>
    </source>
</evidence>
<keyword evidence="1" id="KW-0472">Membrane</keyword>
<dbReference type="Pfam" id="PF00563">
    <property type="entry name" value="EAL"/>
    <property type="match status" value="1"/>
</dbReference>
<dbReference type="CDD" id="cd00130">
    <property type="entry name" value="PAS"/>
    <property type="match status" value="1"/>
</dbReference>
<dbReference type="Gene3D" id="3.30.450.20">
    <property type="entry name" value="PAS domain"/>
    <property type="match status" value="1"/>
</dbReference>
<dbReference type="SUPFAM" id="SSF55073">
    <property type="entry name" value="Nucleotide cyclase"/>
    <property type="match status" value="1"/>
</dbReference>
<evidence type="ECO:0000259" key="2">
    <source>
        <dbReference type="PROSITE" id="PS50112"/>
    </source>
</evidence>
<dbReference type="RefSeq" id="WP_233394902.1">
    <property type="nucleotide sequence ID" value="NZ_JAJTWT010000016.1"/>
</dbReference>
<gene>
    <name evidence="7" type="ORF">LXT12_24365</name>
</gene>
<feature type="transmembrane region" description="Helical" evidence="1">
    <location>
        <begin position="256"/>
        <end position="276"/>
    </location>
</feature>
<keyword evidence="1" id="KW-0812">Transmembrane</keyword>
<dbReference type="InterPro" id="IPR006189">
    <property type="entry name" value="CHASE_dom"/>
</dbReference>
<dbReference type="InterPro" id="IPR043128">
    <property type="entry name" value="Rev_trsase/Diguanyl_cyclase"/>
</dbReference>
<dbReference type="Gene3D" id="3.30.70.270">
    <property type="match status" value="1"/>
</dbReference>
<dbReference type="InterPro" id="IPR001610">
    <property type="entry name" value="PAC"/>
</dbReference>
<dbReference type="Proteomes" id="UP001201463">
    <property type="component" value="Unassembled WGS sequence"/>
</dbReference>
<dbReference type="CDD" id="cd01949">
    <property type="entry name" value="GGDEF"/>
    <property type="match status" value="1"/>
</dbReference>
<dbReference type="InterPro" id="IPR029787">
    <property type="entry name" value="Nucleotide_cyclase"/>
</dbReference>
<evidence type="ECO:0000259" key="4">
    <source>
        <dbReference type="PROSITE" id="PS50839"/>
    </source>
</evidence>
<keyword evidence="8" id="KW-1185">Reference proteome</keyword>
<evidence type="ECO:0000256" key="1">
    <source>
        <dbReference type="SAM" id="Phobius"/>
    </source>
</evidence>
<dbReference type="InterPro" id="IPR000700">
    <property type="entry name" value="PAS-assoc_C"/>
</dbReference>
<dbReference type="Gene3D" id="3.20.20.450">
    <property type="entry name" value="EAL domain"/>
    <property type="match status" value="1"/>
</dbReference>
<dbReference type="SUPFAM" id="SSF55785">
    <property type="entry name" value="PYP-like sensor domain (PAS domain)"/>
    <property type="match status" value="1"/>
</dbReference>
<accession>A0ABS8XP32</accession>
<name>A0ABS8XP32_9BURK</name>
<dbReference type="PANTHER" id="PTHR44757">
    <property type="entry name" value="DIGUANYLATE CYCLASE DGCP"/>
    <property type="match status" value="1"/>
</dbReference>
<feature type="domain" description="GGDEF" evidence="6">
    <location>
        <begin position="457"/>
        <end position="590"/>
    </location>
</feature>
<proteinExistence type="predicted"/>
<dbReference type="InterPro" id="IPR052155">
    <property type="entry name" value="Biofilm_reg_signaling"/>
</dbReference>
<dbReference type="SMART" id="SM01079">
    <property type="entry name" value="CHASE"/>
    <property type="match status" value="1"/>
</dbReference>
<feature type="domain" description="PAS" evidence="2">
    <location>
        <begin position="308"/>
        <end position="353"/>
    </location>
</feature>
<dbReference type="PROSITE" id="PS50839">
    <property type="entry name" value="CHASE"/>
    <property type="match status" value="1"/>
</dbReference>
<dbReference type="Pfam" id="PF00990">
    <property type="entry name" value="GGDEF"/>
    <property type="match status" value="1"/>
</dbReference>
<dbReference type="Pfam" id="PF03924">
    <property type="entry name" value="CHASE"/>
    <property type="match status" value="1"/>
</dbReference>
<dbReference type="EMBL" id="JAJTWT010000016">
    <property type="protein sequence ID" value="MCE4540389.1"/>
    <property type="molecule type" value="Genomic_DNA"/>
</dbReference>
<dbReference type="SUPFAM" id="SSF141868">
    <property type="entry name" value="EAL domain-like"/>
    <property type="match status" value="1"/>
</dbReference>
<evidence type="ECO:0000313" key="8">
    <source>
        <dbReference type="Proteomes" id="UP001201463"/>
    </source>
</evidence>
<dbReference type="SMART" id="SM00052">
    <property type="entry name" value="EAL"/>
    <property type="match status" value="1"/>
</dbReference>
<dbReference type="PANTHER" id="PTHR44757:SF2">
    <property type="entry name" value="BIOFILM ARCHITECTURE MAINTENANCE PROTEIN MBAA"/>
    <property type="match status" value="1"/>
</dbReference>